<accession>A0A6F9MW11</accession>
<dbReference type="InterPro" id="IPR051690">
    <property type="entry name" value="PseI-like"/>
</dbReference>
<dbReference type="SMART" id="SM00858">
    <property type="entry name" value="SAF"/>
    <property type="match status" value="1"/>
</dbReference>
<dbReference type="PANTHER" id="PTHR42966:SF1">
    <property type="entry name" value="SIALIC ACID SYNTHASE"/>
    <property type="match status" value="1"/>
</dbReference>
<dbReference type="AlphaFoldDB" id="A0A6F9MW11"/>
<sequence length="334" mass="37027">MRKTLVIAEAGVNHNGDLNLAKKLIDVASEAGADYVKFQTFKTELCISKNAQKAEYQLKTTSKIESQFEMVKKLELSKQAHEILIEYCKERNIKFLSTAFDLKSIDLLVELGIDIFKIPSGEITNLPYLRKIAQLNKKIILSTGMATLGEIEKALGVLVENGTEREKIIILHCNTEYPTPFEDVNLKAMKTIKEAFKLPVGYSDHTLGITIPIAAVSMGACVIEKHFTLDKAMQGPDHLASLEPSELKAMIKAIRELEKAFGDGIKKPSKSESKNINIGRKSLVAISPIKKGDLFTESNLGIKRPGNGISPMEWDNIIGKIATRDFDIDELIVL</sequence>
<dbReference type="GO" id="GO:0050462">
    <property type="term" value="F:N-acetylneuraminate synthase activity"/>
    <property type="evidence" value="ECO:0007669"/>
    <property type="project" value="UniProtKB-EC"/>
</dbReference>
<dbReference type="Pfam" id="PF08666">
    <property type="entry name" value="SAF"/>
    <property type="match status" value="1"/>
</dbReference>
<reference evidence="1" key="1">
    <citation type="submission" date="2020-01" db="EMBL/GenBank/DDBJ databases">
        <authorList>
            <consortium name="GenomeTrakr network: Whole genome sequencing for foodborne pathogen traceback"/>
        </authorList>
    </citation>
    <scope>NUCLEOTIDE SEQUENCE</scope>
    <source>
        <strain evidence="1">CFSAN096326</strain>
    </source>
</reference>
<dbReference type="Pfam" id="PF03102">
    <property type="entry name" value="NeuB"/>
    <property type="match status" value="1"/>
</dbReference>
<dbReference type="InterPro" id="IPR013132">
    <property type="entry name" value="PseI/NeuA/B-like_N"/>
</dbReference>
<dbReference type="EMBL" id="AANOQJ010000006">
    <property type="protein sequence ID" value="EDP8036472.1"/>
    <property type="molecule type" value="Genomic_DNA"/>
</dbReference>
<dbReference type="PANTHER" id="PTHR42966">
    <property type="entry name" value="N-ACETYLNEURAMINATE SYNTHASE"/>
    <property type="match status" value="1"/>
</dbReference>
<comment type="caution">
    <text evidence="1">The sequence shown here is derived from an EMBL/GenBank/DDBJ whole genome shotgun (WGS) entry which is preliminary data.</text>
</comment>
<keyword evidence="1" id="KW-0808">Transferase</keyword>
<dbReference type="GO" id="GO:0016051">
    <property type="term" value="P:carbohydrate biosynthetic process"/>
    <property type="evidence" value="ECO:0007669"/>
    <property type="project" value="InterPro"/>
</dbReference>
<dbReference type="InterPro" id="IPR057736">
    <property type="entry name" value="SAF_PseI/NeuA/NeuB"/>
</dbReference>
<gene>
    <name evidence="1" type="primary">neuB</name>
    <name evidence="1" type="ORF">GRO02_05020</name>
</gene>
<dbReference type="EC" id="2.5.1.56" evidence="1"/>
<dbReference type="CDD" id="cd11615">
    <property type="entry name" value="SAF_NeuB_like"/>
    <property type="match status" value="1"/>
</dbReference>
<dbReference type="InterPro" id="IPR013785">
    <property type="entry name" value="Aldolase_TIM"/>
</dbReference>
<dbReference type="PROSITE" id="PS50844">
    <property type="entry name" value="AFP_LIKE"/>
    <property type="match status" value="1"/>
</dbReference>
<dbReference type="GO" id="GO:0047444">
    <property type="term" value="F:N-acylneuraminate-9-phosphate synthase activity"/>
    <property type="evidence" value="ECO:0007669"/>
    <property type="project" value="TreeGrafter"/>
</dbReference>
<dbReference type="InterPro" id="IPR020007">
    <property type="entry name" value="NeuB/NeuA"/>
</dbReference>
<protein>
    <submittedName>
        <fullName evidence="1">N-acetylneuraminate synthase</fullName>
        <ecNumber evidence="1">2.5.1.56</ecNumber>
    </submittedName>
</protein>
<dbReference type="NCBIfam" id="TIGR03569">
    <property type="entry name" value="NeuB_NnaB"/>
    <property type="match status" value="1"/>
</dbReference>
<dbReference type="InterPro" id="IPR013974">
    <property type="entry name" value="SAF"/>
</dbReference>
<dbReference type="InterPro" id="IPR006190">
    <property type="entry name" value="SAF_AFP_Neu5Ac"/>
</dbReference>
<evidence type="ECO:0000313" key="1">
    <source>
        <dbReference type="EMBL" id="EDP8036472.1"/>
    </source>
</evidence>
<dbReference type="SUPFAM" id="SSF51569">
    <property type="entry name" value="Aldolase"/>
    <property type="match status" value="1"/>
</dbReference>
<dbReference type="InterPro" id="IPR036732">
    <property type="entry name" value="AFP_Neu5c_C_sf"/>
</dbReference>
<name>A0A6F9MW11_CAMJU</name>
<dbReference type="Gene3D" id="3.90.1210.10">
    <property type="entry name" value="Antifreeze-like/N-acetylneuraminic acid synthase C-terminal domain"/>
    <property type="match status" value="1"/>
</dbReference>
<dbReference type="SUPFAM" id="SSF51269">
    <property type="entry name" value="AFP III-like domain"/>
    <property type="match status" value="1"/>
</dbReference>
<proteinExistence type="predicted"/>
<dbReference type="Gene3D" id="3.20.20.70">
    <property type="entry name" value="Aldolase class I"/>
    <property type="match status" value="1"/>
</dbReference>
<organism evidence="1">
    <name type="scientific">Campylobacter jejuni</name>
    <dbReference type="NCBI Taxonomy" id="197"/>
    <lineage>
        <taxon>Bacteria</taxon>
        <taxon>Pseudomonadati</taxon>
        <taxon>Campylobacterota</taxon>
        <taxon>Epsilonproteobacteria</taxon>
        <taxon>Campylobacterales</taxon>
        <taxon>Campylobacteraceae</taxon>
        <taxon>Campylobacter</taxon>
    </lineage>
</organism>